<sequence>YPTIRRKMSSDSCVIGWDPVRVTAIEWRPWVRVFGKGENFTIDGVLKDLLDSISSSMNFSYVLVDPRGTKFCPKGLYCINEMLHMLANKSAEIALFNYQVRLDRDGFANFPGTMYIDHGSLLLGDTRPGMSVHFEKIFHWK</sequence>
<feature type="non-terminal residue" evidence="2">
    <location>
        <position position="141"/>
    </location>
</feature>
<protein>
    <submittedName>
        <fullName evidence="2">Uncharacterized protein LOC111089615</fullName>
    </submittedName>
</protein>
<organism evidence="1 2">
    <name type="scientific">Limulus polyphemus</name>
    <name type="common">Atlantic horseshoe crab</name>
    <dbReference type="NCBI Taxonomy" id="6850"/>
    <lineage>
        <taxon>Eukaryota</taxon>
        <taxon>Metazoa</taxon>
        <taxon>Ecdysozoa</taxon>
        <taxon>Arthropoda</taxon>
        <taxon>Chelicerata</taxon>
        <taxon>Merostomata</taxon>
        <taxon>Xiphosura</taxon>
        <taxon>Limulidae</taxon>
        <taxon>Limulus</taxon>
    </lineage>
</organism>
<name>A0ABM1TQK5_LIMPO</name>
<dbReference type="RefSeq" id="XP_022258161.1">
    <property type="nucleotide sequence ID" value="XM_022402453.1"/>
</dbReference>
<dbReference type="Gene3D" id="3.40.190.10">
    <property type="entry name" value="Periplasmic binding protein-like II"/>
    <property type="match status" value="1"/>
</dbReference>
<dbReference type="SUPFAM" id="SSF53850">
    <property type="entry name" value="Periplasmic binding protein-like II"/>
    <property type="match status" value="1"/>
</dbReference>
<dbReference type="GeneID" id="111089615"/>
<reference evidence="2" key="1">
    <citation type="submission" date="2025-08" db="UniProtKB">
        <authorList>
            <consortium name="RefSeq"/>
        </authorList>
    </citation>
    <scope>IDENTIFICATION</scope>
    <source>
        <tissue evidence="2">Muscle</tissue>
    </source>
</reference>
<evidence type="ECO:0000313" key="1">
    <source>
        <dbReference type="Proteomes" id="UP000694941"/>
    </source>
</evidence>
<proteinExistence type="predicted"/>
<feature type="non-terminal residue" evidence="2">
    <location>
        <position position="1"/>
    </location>
</feature>
<accession>A0ABM1TQK5</accession>
<keyword evidence="1" id="KW-1185">Reference proteome</keyword>
<gene>
    <name evidence="2" type="primary">LOC111089615</name>
</gene>
<evidence type="ECO:0000313" key="2">
    <source>
        <dbReference type="RefSeq" id="XP_022258161.1"/>
    </source>
</evidence>
<dbReference type="Proteomes" id="UP000694941">
    <property type="component" value="Unplaced"/>
</dbReference>